<evidence type="ECO:0000313" key="5">
    <source>
        <dbReference type="Proteomes" id="UP001500033"/>
    </source>
</evidence>
<dbReference type="SUPFAM" id="SSF49785">
    <property type="entry name" value="Galactose-binding domain-like"/>
    <property type="match status" value="1"/>
</dbReference>
<comment type="caution">
    <text evidence="4">The sequence shown here is derived from an EMBL/GenBank/DDBJ whole genome shotgun (WGS) entry which is preliminary data.</text>
</comment>
<dbReference type="Gene3D" id="2.60.120.260">
    <property type="entry name" value="Galactose-binding domain-like"/>
    <property type="match status" value="1"/>
</dbReference>
<reference evidence="5" key="1">
    <citation type="journal article" date="2019" name="Int. J. Syst. Evol. Microbiol.">
        <title>The Global Catalogue of Microorganisms (GCM) 10K type strain sequencing project: providing services to taxonomists for standard genome sequencing and annotation.</title>
        <authorList>
            <consortium name="The Broad Institute Genomics Platform"/>
            <consortium name="The Broad Institute Genome Sequencing Center for Infectious Disease"/>
            <person name="Wu L."/>
            <person name="Ma J."/>
        </authorList>
    </citation>
    <scope>NUCLEOTIDE SEQUENCE [LARGE SCALE GENOMIC DNA]</scope>
    <source>
        <strain evidence="5">JCM 11445</strain>
    </source>
</reference>
<comment type="similarity">
    <text evidence="1">Belongs to the allantoicase family.</text>
</comment>
<feature type="domain" description="Allantoicase" evidence="3">
    <location>
        <begin position="2"/>
        <end position="112"/>
    </location>
</feature>
<dbReference type="Pfam" id="PF03561">
    <property type="entry name" value="Allantoicase"/>
    <property type="match status" value="1"/>
</dbReference>
<dbReference type="PANTHER" id="PTHR12045">
    <property type="entry name" value="ALLANTOICASE"/>
    <property type="match status" value="1"/>
</dbReference>
<dbReference type="InterPro" id="IPR005164">
    <property type="entry name" value="Allantoicase"/>
</dbReference>
<evidence type="ECO:0000256" key="2">
    <source>
        <dbReference type="SAM" id="MobiDB-lite"/>
    </source>
</evidence>
<dbReference type="Proteomes" id="UP001500033">
    <property type="component" value="Unassembled WGS sequence"/>
</dbReference>
<feature type="region of interest" description="Disordered" evidence="2">
    <location>
        <begin position="178"/>
        <end position="252"/>
    </location>
</feature>
<sequence length="252" mass="27837">MMGDGWETRRRRGGGNDWVIVELAARGHLTQAALDTSYFIGNSPGSARLWGIDATVADPNDPGAWFDLLPRTRLQRDTRYRFRIHASRPVSHVKLAIYPDGGLARLRLFGEPTPAGLATLVLRWFDLLPAAQAVQILITECGAAPAWARDVVEGRPLTDPDGLAKALERCEPRVAARVRDLVRQPPDRVDGRRRMDRRPARKERGTSARTDRGGQVQGVAADRGSGGRTAHRRAPAGGPPRVSRVRTGRRRR</sequence>
<accession>A0ABP4CYT7</accession>
<gene>
    <name evidence="4" type="ORF">GCM10009576_055750</name>
</gene>
<evidence type="ECO:0000259" key="3">
    <source>
        <dbReference type="Pfam" id="PF03561"/>
    </source>
</evidence>
<evidence type="ECO:0000313" key="4">
    <source>
        <dbReference type="EMBL" id="GAA0986926.1"/>
    </source>
</evidence>
<organism evidence="4 5">
    <name type="scientific">Streptomyces rhizosphaericus</name>
    <dbReference type="NCBI Taxonomy" id="114699"/>
    <lineage>
        <taxon>Bacteria</taxon>
        <taxon>Bacillati</taxon>
        <taxon>Actinomycetota</taxon>
        <taxon>Actinomycetes</taxon>
        <taxon>Kitasatosporales</taxon>
        <taxon>Streptomycetaceae</taxon>
        <taxon>Streptomyces</taxon>
        <taxon>Streptomyces violaceusniger group</taxon>
    </lineage>
</organism>
<feature type="compositionally biased region" description="Basic and acidic residues" evidence="2">
    <location>
        <begin position="202"/>
        <end position="212"/>
    </location>
</feature>
<name>A0ABP4CYT7_9ACTN</name>
<keyword evidence="5" id="KW-1185">Reference proteome</keyword>
<proteinExistence type="inferred from homology"/>
<dbReference type="EMBL" id="BAAAIE010000038">
    <property type="protein sequence ID" value="GAA0986926.1"/>
    <property type="molecule type" value="Genomic_DNA"/>
</dbReference>
<dbReference type="PANTHER" id="PTHR12045:SF3">
    <property type="entry name" value="INACTIVE ALLANTOICASE-RELATED"/>
    <property type="match status" value="1"/>
</dbReference>
<feature type="compositionally biased region" description="Basic residues" evidence="2">
    <location>
        <begin position="243"/>
        <end position="252"/>
    </location>
</feature>
<dbReference type="InterPro" id="IPR015908">
    <property type="entry name" value="Allantoicase_dom"/>
</dbReference>
<protein>
    <recommendedName>
        <fullName evidence="3">Allantoicase domain-containing protein</fullName>
    </recommendedName>
</protein>
<feature type="compositionally biased region" description="Basic and acidic residues" evidence="2">
    <location>
        <begin position="178"/>
        <end position="193"/>
    </location>
</feature>
<dbReference type="InterPro" id="IPR008979">
    <property type="entry name" value="Galactose-bd-like_sf"/>
</dbReference>
<evidence type="ECO:0000256" key="1">
    <source>
        <dbReference type="ARBA" id="ARBA00009242"/>
    </source>
</evidence>